<dbReference type="PROSITE" id="PS51257">
    <property type="entry name" value="PROKAR_LIPOPROTEIN"/>
    <property type="match status" value="1"/>
</dbReference>
<dbReference type="PANTHER" id="PTHR31528:SF3">
    <property type="entry name" value="THIAMINE BIOSYNTHESIS PROTEIN HI_0357-RELATED"/>
    <property type="match status" value="1"/>
</dbReference>
<dbReference type="GO" id="GO:0009228">
    <property type="term" value="P:thiamine biosynthetic process"/>
    <property type="evidence" value="ECO:0007669"/>
    <property type="project" value="InterPro"/>
</dbReference>
<organism evidence="2 3">
    <name type="scientific">Stieleria neptunia</name>
    <dbReference type="NCBI Taxonomy" id="2527979"/>
    <lineage>
        <taxon>Bacteria</taxon>
        <taxon>Pseudomonadati</taxon>
        <taxon>Planctomycetota</taxon>
        <taxon>Planctomycetia</taxon>
        <taxon>Pirellulales</taxon>
        <taxon>Pirellulaceae</taxon>
        <taxon>Stieleria</taxon>
    </lineage>
</organism>
<dbReference type="EMBL" id="CP037423">
    <property type="protein sequence ID" value="QDV43507.1"/>
    <property type="molecule type" value="Genomic_DNA"/>
</dbReference>
<dbReference type="Proteomes" id="UP000319004">
    <property type="component" value="Chromosome"/>
</dbReference>
<dbReference type="PANTHER" id="PTHR31528">
    <property type="entry name" value="4-AMINO-5-HYDROXYMETHYL-2-METHYLPYRIMIDINE PHOSPHATE SYNTHASE THI11-RELATED"/>
    <property type="match status" value="1"/>
</dbReference>
<dbReference type="SUPFAM" id="SSF53850">
    <property type="entry name" value="Periplasmic binding protein-like II"/>
    <property type="match status" value="1"/>
</dbReference>
<feature type="domain" description="SsuA/THI5-like" evidence="1">
    <location>
        <begin position="42"/>
        <end position="243"/>
    </location>
</feature>
<dbReference type="InterPro" id="IPR027939">
    <property type="entry name" value="NMT1/THI5"/>
</dbReference>
<sequence length="323" mass="35068">MKSLQLPYLAVFFILVGCNSTPPPSPDGGTAIQVQLNWYPETEHGGLFQALADGSYQAEGLEVTIQPGGRATPIGPELALGRAQFAIANADDVIIYRQQGIDVVAVMAAMQNHPRCILARRDSGVESFADLKGKTLQRQAGRAFVEFMRSKGILDGVKEVPYHGSIASLVGDPNIVIQGYSCAEPLLAEQQGVPVNTLMVSDLGFNPYSSVLVTTGKLIREQPDLVRRFVDITRQGWRSYLNDGSQGNAAILSVNEEGMTPEALQFGAKVMRDLAMPDASSADTVGTMTAQRWSELFDQLTALDLVDPEKVRAEDCYTLEFLE</sequence>
<gene>
    <name evidence="2" type="ORF">Enr13x_33640</name>
</gene>
<dbReference type="InterPro" id="IPR015168">
    <property type="entry name" value="SsuA/THI5"/>
</dbReference>
<accession>A0A518HRP3</accession>
<dbReference type="OrthoDB" id="9815602at2"/>
<reference evidence="2 3" key="1">
    <citation type="submission" date="2019-03" db="EMBL/GenBank/DDBJ databases">
        <title>Deep-cultivation of Planctomycetes and their phenomic and genomic characterization uncovers novel biology.</title>
        <authorList>
            <person name="Wiegand S."/>
            <person name="Jogler M."/>
            <person name="Boedeker C."/>
            <person name="Pinto D."/>
            <person name="Vollmers J."/>
            <person name="Rivas-Marin E."/>
            <person name="Kohn T."/>
            <person name="Peeters S.H."/>
            <person name="Heuer A."/>
            <person name="Rast P."/>
            <person name="Oberbeckmann S."/>
            <person name="Bunk B."/>
            <person name="Jeske O."/>
            <person name="Meyerdierks A."/>
            <person name="Storesund J.E."/>
            <person name="Kallscheuer N."/>
            <person name="Luecker S."/>
            <person name="Lage O.M."/>
            <person name="Pohl T."/>
            <person name="Merkel B.J."/>
            <person name="Hornburger P."/>
            <person name="Mueller R.-W."/>
            <person name="Bruemmer F."/>
            <person name="Labrenz M."/>
            <person name="Spormann A.M."/>
            <person name="Op den Camp H."/>
            <person name="Overmann J."/>
            <person name="Amann R."/>
            <person name="Jetten M.S.M."/>
            <person name="Mascher T."/>
            <person name="Medema M.H."/>
            <person name="Devos D.P."/>
            <person name="Kaster A.-K."/>
            <person name="Ovreas L."/>
            <person name="Rohde M."/>
            <person name="Galperin M.Y."/>
            <person name="Jogler C."/>
        </authorList>
    </citation>
    <scope>NUCLEOTIDE SEQUENCE [LARGE SCALE GENOMIC DNA]</scope>
    <source>
        <strain evidence="2 3">Enr13</strain>
    </source>
</reference>
<name>A0A518HRP3_9BACT</name>
<keyword evidence="3" id="KW-1185">Reference proteome</keyword>
<dbReference type="Pfam" id="PF09084">
    <property type="entry name" value="NMT1"/>
    <property type="match status" value="1"/>
</dbReference>
<protein>
    <submittedName>
        <fullName evidence="2">NMT1/THI5 like protein</fullName>
    </submittedName>
</protein>
<evidence type="ECO:0000259" key="1">
    <source>
        <dbReference type="Pfam" id="PF09084"/>
    </source>
</evidence>
<dbReference type="KEGG" id="snep:Enr13x_33640"/>
<evidence type="ECO:0000313" key="3">
    <source>
        <dbReference type="Proteomes" id="UP000319004"/>
    </source>
</evidence>
<proteinExistence type="predicted"/>
<dbReference type="Gene3D" id="3.40.190.10">
    <property type="entry name" value="Periplasmic binding protein-like II"/>
    <property type="match status" value="2"/>
</dbReference>
<dbReference type="RefSeq" id="WP_145387700.1">
    <property type="nucleotide sequence ID" value="NZ_CP037423.1"/>
</dbReference>
<dbReference type="AlphaFoldDB" id="A0A518HRP3"/>
<evidence type="ECO:0000313" key="2">
    <source>
        <dbReference type="EMBL" id="QDV43507.1"/>
    </source>
</evidence>